<dbReference type="Gene3D" id="3.40.50.1820">
    <property type="entry name" value="alpha/beta hydrolase"/>
    <property type="match status" value="1"/>
</dbReference>
<keyword evidence="3" id="KW-1185">Reference proteome</keyword>
<reference evidence="2 3" key="1">
    <citation type="journal article" date="2020" name="Nature">
        <title>Bacterial chemolithoautotrophy via manganese oxidation.</title>
        <authorList>
            <person name="Yu H."/>
            <person name="Leadbetter J.R."/>
        </authorList>
    </citation>
    <scope>NUCLEOTIDE SEQUENCE [LARGE SCALE GENOMIC DNA]</scope>
    <source>
        <strain evidence="2 3">Mn-1</strain>
    </source>
</reference>
<dbReference type="InterPro" id="IPR029058">
    <property type="entry name" value="AB_hydrolase_fold"/>
</dbReference>
<keyword evidence="2" id="KW-0378">Hydrolase</keyword>
<accession>A0A7X6ICL5</accession>
<proteinExistence type="predicted"/>
<evidence type="ECO:0000313" key="2">
    <source>
        <dbReference type="EMBL" id="NKE72579.1"/>
    </source>
</evidence>
<dbReference type="Pfam" id="PF12146">
    <property type="entry name" value="Hydrolase_4"/>
    <property type="match status" value="1"/>
</dbReference>
<evidence type="ECO:0000313" key="3">
    <source>
        <dbReference type="Proteomes" id="UP000534783"/>
    </source>
</evidence>
<dbReference type="AlphaFoldDB" id="A0A7X6ICL5"/>
<organism evidence="2 3">
    <name type="scientific">Candidatus Manganitrophus noduliformans</name>
    <dbReference type="NCBI Taxonomy" id="2606439"/>
    <lineage>
        <taxon>Bacteria</taxon>
        <taxon>Pseudomonadati</taxon>
        <taxon>Nitrospirota</taxon>
        <taxon>Nitrospiria</taxon>
        <taxon>Candidatus Troglogloeales</taxon>
        <taxon>Candidatus Manganitrophaceae</taxon>
        <taxon>Candidatus Manganitrophus</taxon>
    </lineage>
</organism>
<dbReference type="EMBL" id="VTOW01000003">
    <property type="protein sequence ID" value="NKE72579.1"/>
    <property type="molecule type" value="Genomic_DNA"/>
</dbReference>
<dbReference type="PANTHER" id="PTHR12277">
    <property type="entry name" value="ALPHA/BETA HYDROLASE DOMAIN-CONTAINING PROTEIN"/>
    <property type="match status" value="1"/>
</dbReference>
<dbReference type="Proteomes" id="UP000534783">
    <property type="component" value="Unassembled WGS sequence"/>
</dbReference>
<sequence length="275" mass="30330">MVKAPRIRFLQSFTFWFLSAFLLESGCAMKSLIFFPEKEITLTPADAGLAFEDLTLTTADGVKINGWFVPHPEAQTTILWLHGNGGNMSHRVGRIDRSHHTLKANVLIIDYRGYGRSGGRVSEKGTYLDAVAAYDYLLTRDDVDPARIIPFGASLGAAVAVELALQRKVQGLVLEAPFTSIREMARVALPWLPVGGLITTRYDNLSKIGRLEIPILILHGDRDETIPFAQGRKLFEAARGPKTFYAIPGAGHNNTEEVGGEAYFKAMADFILRLP</sequence>
<feature type="domain" description="Serine aminopeptidase S33" evidence="1">
    <location>
        <begin position="74"/>
        <end position="188"/>
    </location>
</feature>
<dbReference type="SUPFAM" id="SSF53474">
    <property type="entry name" value="alpha/beta-Hydrolases"/>
    <property type="match status" value="1"/>
</dbReference>
<evidence type="ECO:0000259" key="1">
    <source>
        <dbReference type="Pfam" id="PF12146"/>
    </source>
</evidence>
<dbReference type="PANTHER" id="PTHR12277:SF81">
    <property type="entry name" value="PROTEIN ABHD13"/>
    <property type="match status" value="1"/>
</dbReference>
<comment type="caution">
    <text evidence="2">The sequence shown here is derived from an EMBL/GenBank/DDBJ whole genome shotgun (WGS) entry which is preliminary data.</text>
</comment>
<gene>
    <name evidence="2" type="ORF">MNODULE_17650</name>
</gene>
<dbReference type="GO" id="GO:0016787">
    <property type="term" value="F:hydrolase activity"/>
    <property type="evidence" value="ECO:0007669"/>
    <property type="project" value="UniProtKB-KW"/>
</dbReference>
<dbReference type="InterPro" id="IPR022742">
    <property type="entry name" value="Hydrolase_4"/>
</dbReference>
<protein>
    <submittedName>
        <fullName evidence="2">Alpha/beta hydrolase</fullName>
    </submittedName>
</protein>
<name>A0A7X6ICL5_9BACT</name>